<sequence length="71" mass="8126">MTSNPLPTRLRTHAKAAVHRLLATLGAGHSEKKIIADSRRYWNDTEQALWQGDSHWRDADIFDGNDLWAEL</sequence>
<feature type="non-terminal residue" evidence="1">
    <location>
        <position position="71"/>
    </location>
</feature>
<evidence type="ECO:0000313" key="1">
    <source>
        <dbReference type="EMBL" id="MFC5993284.1"/>
    </source>
</evidence>
<proteinExistence type="predicted"/>
<dbReference type="Proteomes" id="UP001596302">
    <property type="component" value="Unassembled WGS sequence"/>
</dbReference>
<accession>A0ABW1IXQ8</accession>
<dbReference type="EMBL" id="JBHSQW010000009">
    <property type="protein sequence ID" value="MFC5993284.1"/>
    <property type="molecule type" value="Genomic_DNA"/>
</dbReference>
<gene>
    <name evidence="1" type="ORF">ACFQE5_03545</name>
</gene>
<reference evidence="2" key="1">
    <citation type="journal article" date="2019" name="Int. J. Syst. Evol. Microbiol.">
        <title>The Global Catalogue of Microorganisms (GCM) 10K type strain sequencing project: providing services to taxonomists for standard genome sequencing and annotation.</title>
        <authorList>
            <consortium name="The Broad Institute Genomics Platform"/>
            <consortium name="The Broad Institute Genome Sequencing Center for Infectious Disease"/>
            <person name="Wu L."/>
            <person name="Ma J."/>
        </authorList>
    </citation>
    <scope>NUCLEOTIDE SEQUENCE [LARGE SCALE GENOMIC DNA]</scope>
    <source>
        <strain evidence="2">CCM 8391</strain>
    </source>
</reference>
<protein>
    <submittedName>
        <fullName evidence="1">Uncharacterized protein</fullName>
    </submittedName>
</protein>
<comment type="caution">
    <text evidence="1">The sequence shown here is derived from an EMBL/GenBank/DDBJ whole genome shotgun (WGS) entry which is preliminary data.</text>
</comment>
<organism evidence="1 2">
    <name type="scientific">Pseudonocardia hispaniensis</name>
    <dbReference type="NCBI Taxonomy" id="904933"/>
    <lineage>
        <taxon>Bacteria</taxon>
        <taxon>Bacillati</taxon>
        <taxon>Actinomycetota</taxon>
        <taxon>Actinomycetes</taxon>
        <taxon>Pseudonocardiales</taxon>
        <taxon>Pseudonocardiaceae</taxon>
        <taxon>Pseudonocardia</taxon>
    </lineage>
</organism>
<keyword evidence="2" id="KW-1185">Reference proteome</keyword>
<name>A0ABW1IXQ8_9PSEU</name>
<evidence type="ECO:0000313" key="2">
    <source>
        <dbReference type="Proteomes" id="UP001596302"/>
    </source>
</evidence>